<dbReference type="SUPFAM" id="SSF56112">
    <property type="entry name" value="Protein kinase-like (PK-like)"/>
    <property type="match status" value="1"/>
</dbReference>
<dbReference type="Proteomes" id="UP000287166">
    <property type="component" value="Unassembled WGS sequence"/>
</dbReference>
<dbReference type="Pfam" id="PF01636">
    <property type="entry name" value="APH"/>
    <property type="match status" value="1"/>
</dbReference>
<proteinExistence type="predicted"/>
<dbReference type="PANTHER" id="PTHR21310:SF39">
    <property type="entry name" value="AMINOGLYCOSIDE PHOSPHOTRANSFERASE DOMAIN-CONTAINING PROTEIN"/>
    <property type="match status" value="1"/>
</dbReference>
<sequence>MGPATPSSLMPYFDPPLPCSFDHEGSKPECYAEHARVIPAVTNFMPPSSVVELTETTPPLFDPISVHRISSDTIVKVEHYHHYVEALNLSMIRAMTTIPVPEVRQIVQHKTFTYLVMEYIEGRTLDQCWSELSHIQRLRVAQTLRGYIDQLRTLTRAVPGTLDGSACVGPFFSAIDAEPFASYDELVDWYNHKVDVVKKMRKAPPDIGTFDDSAPLVFTHQDLNMRNIILANDGTLYVIDWGWSGFYPEWMEYACMARYDDAPQSWKDLIPFITGPHEDMFNLLCDIGWALEVGYMM</sequence>
<comment type="caution">
    <text evidence="2">The sequence shown here is derived from an EMBL/GenBank/DDBJ whole genome shotgun (WGS) entry which is preliminary data.</text>
</comment>
<dbReference type="InterPro" id="IPR051678">
    <property type="entry name" value="AGP_Transferase"/>
</dbReference>
<accession>A0A401GHW7</accession>
<protein>
    <recommendedName>
        <fullName evidence="1">Aminoglycoside phosphotransferase domain-containing protein</fullName>
    </recommendedName>
</protein>
<dbReference type="AlphaFoldDB" id="A0A401GHW7"/>
<gene>
    <name evidence="2" type="ORF">SCP_0401320</name>
</gene>
<dbReference type="PANTHER" id="PTHR21310">
    <property type="entry name" value="AMINOGLYCOSIDE PHOSPHOTRANSFERASE-RELATED-RELATED"/>
    <property type="match status" value="1"/>
</dbReference>
<dbReference type="GeneID" id="38778676"/>
<dbReference type="CDD" id="cd05120">
    <property type="entry name" value="APH_ChoK_like"/>
    <property type="match status" value="1"/>
</dbReference>
<evidence type="ECO:0000259" key="1">
    <source>
        <dbReference type="Pfam" id="PF01636"/>
    </source>
</evidence>
<dbReference type="InParanoid" id="A0A401GHW7"/>
<dbReference type="InterPro" id="IPR011009">
    <property type="entry name" value="Kinase-like_dom_sf"/>
</dbReference>
<dbReference type="EMBL" id="BFAD01000004">
    <property type="protein sequence ID" value="GBE81759.1"/>
    <property type="molecule type" value="Genomic_DNA"/>
</dbReference>
<dbReference type="OrthoDB" id="4177236at2759"/>
<name>A0A401GHW7_9APHY</name>
<keyword evidence="3" id="KW-1185">Reference proteome</keyword>
<evidence type="ECO:0000313" key="2">
    <source>
        <dbReference type="EMBL" id="GBE81759.1"/>
    </source>
</evidence>
<dbReference type="InterPro" id="IPR002575">
    <property type="entry name" value="Aminoglycoside_PTrfase"/>
</dbReference>
<evidence type="ECO:0000313" key="3">
    <source>
        <dbReference type="Proteomes" id="UP000287166"/>
    </source>
</evidence>
<dbReference type="Gene3D" id="3.90.1200.10">
    <property type="match status" value="1"/>
</dbReference>
<reference evidence="2 3" key="1">
    <citation type="journal article" date="2018" name="Sci. Rep.">
        <title>Genome sequence of the cauliflower mushroom Sparassis crispa (Hanabiratake) and its association with beneficial usage.</title>
        <authorList>
            <person name="Kiyama R."/>
            <person name="Furutani Y."/>
            <person name="Kawaguchi K."/>
            <person name="Nakanishi T."/>
        </authorList>
    </citation>
    <scope>NUCLEOTIDE SEQUENCE [LARGE SCALE GENOMIC DNA]</scope>
</reference>
<dbReference type="RefSeq" id="XP_027612672.1">
    <property type="nucleotide sequence ID" value="XM_027756871.1"/>
</dbReference>
<organism evidence="2 3">
    <name type="scientific">Sparassis crispa</name>
    <dbReference type="NCBI Taxonomy" id="139825"/>
    <lineage>
        <taxon>Eukaryota</taxon>
        <taxon>Fungi</taxon>
        <taxon>Dikarya</taxon>
        <taxon>Basidiomycota</taxon>
        <taxon>Agaricomycotina</taxon>
        <taxon>Agaricomycetes</taxon>
        <taxon>Polyporales</taxon>
        <taxon>Sparassidaceae</taxon>
        <taxon>Sparassis</taxon>
    </lineage>
</organism>
<feature type="domain" description="Aminoglycoside phosphotransferase" evidence="1">
    <location>
        <begin position="97"/>
        <end position="259"/>
    </location>
</feature>